<feature type="non-terminal residue" evidence="1">
    <location>
        <position position="1"/>
    </location>
</feature>
<sequence>LIKTFQSTLSSPSNLKTEFEDHIKVQTEVIEFQTQFNVKKLGP</sequence>
<evidence type="ECO:0000313" key="1">
    <source>
        <dbReference type="EMBL" id="CAG8506050.1"/>
    </source>
</evidence>
<dbReference type="Proteomes" id="UP000789702">
    <property type="component" value="Unassembled WGS sequence"/>
</dbReference>
<dbReference type="EMBL" id="CAJVPU010002702">
    <property type="protein sequence ID" value="CAG8506050.1"/>
    <property type="molecule type" value="Genomic_DNA"/>
</dbReference>
<accession>A0ACA9L3U4</accession>
<gene>
    <name evidence="1" type="ORF">DHETER_LOCUS3233</name>
</gene>
<reference evidence="1" key="1">
    <citation type="submission" date="2021-06" db="EMBL/GenBank/DDBJ databases">
        <authorList>
            <person name="Kallberg Y."/>
            <person name="Tangrot J."/>
            <person name="Rosling A."/>
        </authorList>
    </citation>
    <scope>NUCLEOTIDE SEQUENCE</scope>
    <source>
        <strain evidence="1">IL203A</strain>
    </source>
</reference>
<proteinExistence type="predicted"/>
<protein>
    <submittedName>
        <fullName evidence="1">4903_t:CDS:1</fullName>
    </submittedName>
</protein>
<comment type="caution">
    <text evidence="1">The sequence shown here is derived from an EMBL/GenBank/DDBJ whole genome shotgun (WGS) entry which is preliminary data.</text>
</comment>
<name>A0ACA9L3U4_9GLOM</name>
<evidence type="ECO:0000313" key="2">
    <source>
        <dbReference type="Proteomes" id="UP000789702"/>
    </source>
</evidence>
<organism evidence="1 2">
    <name type="scientific">Dentiscutata heterogama</name>
    <dbReference type="NCBI Taxonomy" id="1316150"/>
    <lineage>
        <taxon>Eukaryota</taxon>
        <taxon>Fungi</taxon>
        <taxon>Fungi incertae sedis</taxon>
        <taxon>Mucoromycota</taxon>
        <taxon>Glomeromycotina</taxon>
        <taxon>Glomeromycetes</taxon>
        <taxon>Diversisporales</taxon>
        <taxon>Gigasporaceae</taxon>
        <taxon>Dentiscutata</taxon>
    </lineage>
</organism>
<keyword evidence="2" id="KW-1185">Reference proteome</keyword>